<accession>A0A822YDM7</accession>
<name>A0A822YDM7_NELNU</name>
<dbReference type="AlphaFoldDB" id="A0A822YDM7"/>
<organism evidence="1 2">
    <name type="scientific">Nelumbo nucifera</name>
    <name type="common">Sacred lotus</name>
    <dbReference type="NCBI Taxonomy" id="4432"/>
    <lineage>
        <taxon>Eukaryota</taxon>
        <taxon>Viridiplantae</taxon>
        <taxon>Streptophyta</taxon>
        <taxon>Embryophyta</taxon>
        <taxon>Tracheophyta</taxon>
        <taxon>Spermatophyta</taxon>
        <taxon>Magnoliopsida</taxon>
        <taxon>Proteales</taxon>
        <taxon>Nelumbonaceae</taxon>
        <taxon>Nelumbo</taxon>
    </lineage>
</organism>
<dbReference type="EMBL" id="DUZY01000002">
    <property type="protein sequence ID" value="DAD29156.1"/>
    <property type="molecule type" value="Genomic_DNA"/>
</dbReference>
<evidence type="ECO:0000313" key="2">
    <source>
        <dbReference type="Proteomes" id="UP000607653"/>
    </source>
</evidence>
<protein>
    <submittedName>
        <fullName evidence="1">Uncharacterized protein</fullName>
    </submittedName>
</protein>
<evidence type="ECO:0000313" key="1">
    <source>
        <dbReference type="EMBL" id="DAD29156.1"/>
    </source>
</evidence>
<reference evidence="1 2" key="1">
    <citation type="journal article" date="2020" name="Mol. Biol. Evol.">
        <title>Distinct Expression and Methylation Patterns for Genes with Different Fates following a Single Whole-Genome Duplication in Flowering Plants.</title>
        <authorList>
            <person name="Shi T."/>
            <person name="Rahmani R.S."/>
            <person name="Gugger P.F."/>
            <person name="Wang M."/>
            <person name="Li H."/>
            <person name="Zhang Y."/>
            <person name="Li Z."/>
            <person name="Wang Q."/>
            <person name="Van de Peer Y."/>
            <person name="Marchal K."/>
            <person name="Chen J."/>
        </authorList>
    </citation>
    <scope>NUCLEOTIDE SEQUENCE [LARGE SCALE GENOMIC DNA]</scope>
    <source>
        <tissue evidence="1">Leaf</tissue>
    </source>
</reference>
<gene>
    <name evidence="1" type="ORF">HUJ06_030625</name>
</gene>
<keyword evidence="2" id="KW-1185">Reference proteome</keyword>
<proteinExistence type="predicted"/>
<dbReference type="Proteomes" id="UP000607653">
    <property type="component" value="Unassembled WGS sequence"/>
</dbReference>
<comment type="caution">
    <text evidence="1">The sequence shown here is derived from an EMBL/GenBank/DDBJ whole genome shotgun (WGS) entry which is preliminary data.</text>
</comment>
<sequence length="35" mass="4257">MLESNRSRRYHTLTQALMSRALLREGIPFHLYEEH</sequence>